<dbReference type="InterPro" id="IPR029048">
    <property type="entry name" value="HSP70_C_sf"/>
</dbReference>
<sequence>KQKELEEVANPIMMKLYSAGGVPGAEGFPGAGGFPGGGPAPGGFPDAGDDAGPHIEEVD</sequence>
<dbReference type="Gene3D" id="1.20.1270.10">
    <property type="match status" value="1"/>
</dbReference>
<feature type="compositionally biased region" description="Gly residues" evidence="1">
    <location>
        <begin position="24"/>
        <end position="41"/>
    </location>
</feature>
<organism evidence="2 3">
    <name type="scientific">Jimgerdemannia flammicorona</name>
    <dbReference type="NCBI Taxonomy" id="994334"/>
    <lineage>
        <taxon>Eukaryota</taxon>
        <taxon>Fungi</taxon>
        <taxon>Fungi incertae sedis</taxon>
        <taxon>Mucoromycota</taxon>
        <taxon>Mucoromycotina</taxon>
        <taxon>Endogonomycetes</taxon>
        <taxon>Endogonales</taxon>
        <taxon>Endogonaceae</taxon>
        <taxon>Jimgerdemannia</taxon>
    </lineage>
</organism>
<name>A0A433Q9S9_9FUNG</name>
<evidence type="ECO:0000256" key="1">
    <source>
        <dbReference type="SAM" id="MobiDB-lite"/>
    </source>
</evidence>
<accession>A0A433Q9S9</accession>
<feature type="non-terminal residue" evidence="2">
    <location>
        <position position="1"/>
    </location>
</feature>
<evidence type="ECO:0000313" key="2">
    <source>
        <dbReference type="EMBL" id="RUS26531.1"/>
    </source>
</evidence>
<protein>
    <submittedName>
        <fullName evidence="2">Uncharacterized protein</fullName>
    </submittedName>
</protein>
<proteinExistence type="predicted"/>
<dbReference type="AlphaFoldDB" id="A0A433Q9S9"/>
<gene>
    <name evidence="2" type="ORF">BC938DRAFT_470642</name>
</gene>
<comment type="caution">
    <text evidence="2">The sequence shown here is derived from an EMBL/GenBank/DDBJ whole genome shotgun (WGS) entry which is preliminary data.</text>
</comment>
<evidence type="ECO:0000313" key="3">
    <source>
        <dbReference type="Proteomes" id="UP000274822"/>
    </source>
</evidence>
<dbReference type="EMBL" id="RBNJ01010259">
    <property type="protein sequence ID" value="RUS26531.1"/>
    <property type="molecule type" value="Genomic_DNA"/>
</dbReference>
<reference evidence="2 3" key="1">
    <citation type="journal article" date="2018" name="New Phytol.">
        <title>Phylogenomics of Endogonaceae and evolution of mycorrhizas within Mucoromycota.</title>
        <authorList>
            <person name="Chang Y."/>
            <person name="Desiro A."/>
            <person name="Na H."/>
            <person name="Sandor L."/>
            <person name="Lipzen A."/>
            <person name="Clum A."/>
            <person name="Barry K."/>
            <person name="Grigoriev I.V."/>
            <person name="Martin F.M."/>
            <person name="Stajich J.E."/>
            <person name="Smith M.E."/>
            <person name="Bonito G."/>
            <person name="Spatafora J.W."/>
        </authorList>
    </citation>
    <scope>NUCLEOTIDE SEQUENCE [LARGE SCALE GENOMIC DNA]</scope>
    <source>
        <strain evidence="2 3">AD002</strain>
    </source>
</reference>
<keyword evidence="3" id="KW-1185">Reference proteome</keyword>
<dbReference type="SUPFAM" id="SSF100934">
    <property type="entry name" value="Heat shock protein 70kD (HSP70), C-terminal subdomain"/>
    <property type="match status" value="1"/>
</dbReference>
<dbReference type="Proteomes" id="UP000274822">
    <property type="component" value="Unassembled WGS sequence"/>
</dbReference>
<feature type="region of interest" description="Disordered" evidence="1">
    <location>
        <begin position="24"/>
        <end position="59"/>
    </location>
</feature>